<feature type="compositionally biased region" description="Basic and acidic residues" evidence="1">
    <location>
        <begin position="372"/>
        <end position="393"/>
    </location>
</feature>
<evidence type="ECO:0000313" key="2">
    <source>
        <dbReference type="EMBL" id="KOB87730.1"/>
    </source>
</evidence>
<gene>
    <name evidence="2" type="ORF">PFDG_04230</name>
</gene>
<protein>
    <submittedName>
        <fullName evidence="2">Uncharacterized protein</fullName>
    </submittedName>
</protein>
<proteinExistence type="predicted"/>
<dbReference type="EMBL" id="DS016657">
    <property type="protein sequence ID" value="KOB87730.1"/>
    <property type="molecule type" value="Genomic_DNA"/>
</dbReference>
<evidence type="ECO:0000256" key="1">
    <source>
        <dbReference type="SAM" id="MobiDB-lite"/>
    </source>
</evidence>
<accession>A0A0L7M578</accession>
<dbReference type="OrthoDB" id="377410at2759"/>
<reference evidence="3" key="2">
    <citation type="submission" date="2006-09" db="EMBL/GenBank/DDBJ databases">
        <title>The genome sequence of Plasmodium falciparum Dd2.</title>
        <authorList>
            <consortium name="The Broad Institute Genome Sequencing Platform"/>
            <person name="Birren B."/>
            <person name="Lander E."/>
            <person name="Galagan J."/>
            <person name="Nusbaum C."/>
            <person name="Devon K."/>
            <person name="Henn M."/>
            <person name="Jaffe D."/>
            <person name="Butler J."/>
            <person name="Alvarez P."/>
            <person name="Gnerre S."/>
            <person name="Grabherr M."/>
            <person name="Kleber M."/>
            <person name="Mauceli E."/>
            <person name="Brockman W."/>
            <person name="MacCallum I.A."/>
            <person name="Rounsley S."/>
            <person name="Young S."/>
            <person name="LaButti K."/>
            <person name="Pushparaj V."/>
            <person name="DeCaprio D."/>
            <person name="Crawford M."/>
            <person name="Koehrsen M."/>
            <person name="Engels R."/>
            <person name="Montgomery P."/>
            <person name="Pearson M."/>
            <person name="Howarth C."/>
            <person name="Larson L."/>
            <person name="Luoma S."/>
            <person name="White J."/>
            <person name="Kodira C."/>
            <person name="Zeng Q."/>
            <person name="O'Leary S."/>
            <person name="Yandava C."/>
            <person name="Alvarado L."/>
            <person name="Wirth D."/>
            <person name="Volkman S."/>
            <person name="Hartl D."/>
        </authorList>
    </citation>
    <scope>NUCLEOTIDE SEQUENCE [LARGE SCALE GENOMIC DNA]</scope>
</reference>
<organism evidence="2 3">
    <name type="scientific">Plasmodium falciparum (isolate Dd2)</name>
    <dbReference type="NCBI Taxonomy" id="57267"/>
    <lineage>
        <taxon>Eukaryota</taxon>
        <taxon>Sar</taxon>
        <taxon>Alveolata</taxon>
        <taxon>Apicomplexa</taxon>
        <taxon>Aconoidasida</taxon>
        <taxon>Haemosporida</taxon>
        <taxon>Plasmodiidae</taxon>
        <taxon>Plasmodium</taxon>
        <taxon>Plasmodium (Laverania)</taxon>
    </lineage>
</organism>
<reference evidence="3" key="1">
    <citation type="submission" date="2006-09" db="EMBL/GenBank/DDBJ databases">
        <title>Annotation of Plasmodium falciparum Dd2.</title>
        <authorList>
            <consortium name="The Broad Institute Genome Sequencing Platform"/>
            <person name="Volkman S.K."/>
            <person name="Neafsey D.E."/>
            <person name="Dash A.P."/>
            <person name="Chitnis C.E."/>
            <person name="Hartl D.L."/>
            <person name="Young S.K."/>
            <person name="Zeng Q."/>
            <person name="Koehrsen M."/>
            <person name="Alvarado L."/>
            <person name="Berlin A."/>
            <person name="Borenstein D."/>
            <person name="Chapman S.B."/>
            <person name="Chen Z."/>
            <person name="Engels R."/>
            <person name="Freedman E."/>
            <person name="Gellesch M."/>
            <person name="Goldberg J."/>
            <person name="Griggs A."/>
            <person name="Gujja S."/>
            <person name="Heilman E.R."/>
            <person name="Heiman D.I."/>
            <person name="Howarth C."/>
            <person name="Jen D."/>
            <person name="Larson L."/>
            <person name="Mehta T."/>
            <person name="Neiman D."/>
            <person name="Park D."/>
            <person name="Pearson M."/>
            <person name="Roberts A."/>
            <person name="Saif S."/>
            <person name="Shea T."/>
            <person name="Shenoy N."/>
            <person name="Sisk P."/>
            <person name="Stolte C."/>
            <person name="Sykes S."/>
            <person name="Walk T."/>
            <person name="White J."/>
            <person name="Yandava C."/>
            <person name="Haas B."/>
            <person name="Henn M.R."/>
            <person name="Nusbaum C."/>
            <person name="Birren B."/>
        </authorList>
    </citation>
    <scope>NUCLEOTIDE SEQUENCE [LARGE SCALE GENOMIC DNA]</scope>
</reference>
<dbReference type="KEGG" id="pfd:PFDG_04230"/>
<evidence type="ECO:0000313" key="3">
    <source>
        <dbReference type="Proteomes" id="UP000054282"/>
    </source>
</evidence>
<dbReference type="AlphaFoldDB" id="A0A0L7M578"/>
<dbReference type="Proteomes" id="UP000054282">
    <property type="component" value="Unassembled WGS sequence"/>
</dbReference>
<sequence>MLINISHASIKISHIFKIINIFSCLIKSPSCAPTSIDDIILLFESILLKNNNNYEISYGGKLEESICTQEHDSIFCKLKSKEKNEQVNKILHMNEECNIYINTFNGIQKIKQDNFLHKKKKNITIKKNNITKSDYKVNNNDKGDPIAATLGNNLLNDIINKVYITNIFILFKILKTALNIIKTVNIYKKDIYIEIIYNEDKNYIQNITISIMKLLFCLVYILNRNEEFFIDLNIINENDKLDNENNFESIAFIKLMLSFFIELDIFMENIYLQNSNIINQEKKLYNIQFSYLTCIFIIHNIYEKRQIFNNVSWNILFSSFFNHFYNLLARVLYHVDHITETYLKGCEQINKSENFINIDNRNNETIIMSMSPKRDGSKEDEQKKEKINNHHNNDNNNNNNNNNISINEQHKLIVDKFVIYKKRMRKELLSNRPFTLFFQYVSRKNYSEECHRILKLLIDEEETIIHQRDDLKDILIDIIKKNDFYFSNVLLFNFNDNEVIIETVIYIFYLSLKYDKGFLEKKLNKSKKINYVQHLFVNNNYNNNVNPLFIFMSLTYSYYFIKKDKIYIAFQHIQNQLFKINLYLWKDIKKLKNIYLAFDCIFSLKVDNNNYNHFFPFIIYIIKLELSLYPSGEISEVDNKLYAPISQNSELVNMIFEHIEMDNILSDQIIYIYYLIIKLRKYSVTSCNKNISLYMKIMINNNNCYSINDENKMEYSNNHNNNNKNNNDIIYNILKFENSFFYFLLNLIFYCRKYNQIQNINVLSSSISLIHLLIYSIKNTNTHFRSLSFYILSLLILPFPKSPQNTSPLLIKLCTSFDKNIEEILSLHNNTSNTNQENKSDKCIVRKNLFYPLLTHESMEIRLSSLSLLLCLLLTNEVVLLEEEVFLFFLFLINCSFLSEWDNIQNDLLLAPINVLLLSTNINLKVQSFCFTYIYSFRPLFLRCILHSNGKQEVITLRLFFLLMVDK</sequence>
<feature type="compositionally biased region" description="Low complexity" evidence="1">
    <location>
        <begin position="394"/>
        <end position="403"/>
    </location>
</feature>
<name>A0A0L7M578_PLAF4</name>
<feature type="region of interest" description="Disordered" evidence="1">
    <location>
        <begin position="369"/>
        <end position="404"/>
    </location>
</feature>